<evidence type="ECO:0000313" key="1">
    <source>
        <dbReference type="EMBL" id="WDM73180.1"/>
    </source>
</evidence>
<protein>
    <submittedName>
        <fullName evidence="1">Uncharacterized protein</fullName>
    </submittedName>
</protein>
<accession>A0ABY7YH59</accession>
<dbReference type="RefSeq" id="WP_126942758.1">
    <property type="nucleotide sequence ID" value="NZ_CP033326.1"/>
</dbReference>
<sequence>MNLAPDPLEAVRWEHHEVAVYSGLDLPSFATFRREVVLAAVEALDTKIDTLENSEEEVERVFAVDHYADIRQSTIEAFLLATQSMHERALRGLMVGMAGRKTWPAGRIQQIQRCSLDGKGPNLLCFFQELFDAPMEWFGVHSDLQFLHLLGNALRHGNGDSAIKIHQFAPSLWITWLPPGSIIGGLYTVPLDAPRHPAFDTITLPRVLLEQMMMAVRGFWEDIEFVRCNSFSRKSEGVEKHMNELREQRARRSNERVWTPG</sequence>
<reference evidence="1 2" key="1">
    <citation type="submission" date="2021-08" db="EMBL/GenBank/DDBJ databases">
        <title>Genome sequences of Xanthomonas cucurbitae isolates from 5 Midwestern US states.</title>
        <authorList>
            <person name="Hind S.R."/>
        </authorList>
    </citation>
    <scope>NUCLEOTIDE SEQUENCE [LARGE SCALE GENOMIC DNA]</scope>
    <source>
        <strain evidence="1 2">OH_261</strain>
    </source>
</reference>
<dbReference type="Proteomes" id="UP001214201">
    <property type="component" value="Chromosome"/>
</dbReference>
<name>A0ABY7YH59_9XANT</name>
<evidence type="ECO:0000313" key="2">
    <source>
        <dbReference type="Proteomes" id="UP001214201"/>
    </source>
</evidence>
<gene>
    <name evidence="1" type="ORF">K6978_08790</name>
</gene>
<dbReference type="EMBL" id="CP082214">
    <property type="protein sequence ID" value="WDM73180.1"/>
    <property type="molecule type" value="Genomic_DNA"/>
</dbReference>
<keyword evidence="2" id="KW-1185">Reference proteome</keyword>
<proteinExistence type="predicted"/>
<organism evidence="1 2">
    <name type="scientific">Xanthomonas cucurbitae</name>
    <dbReference type="NCBI Taxonomy" id="56453"/>
    <lineage>
        <taxon>Bacteria</taxon>
        <taxon>Pseudomonadati</taxon>
        <taxon>Pseudomonadota</taxon>
        <taxon>Gammaproteobacteria</taxon>
        <taxon>Lysobacterales</taxon>
        <taxon>Lysobacteraceae</taxon>
        <taxon>Xanthomonas</taxon>
    </lineage>
</organism>